<dbReference type="SMART" id="SM00448">
    <property type="entry name" value="REC"/>
    <property type="match status" value="1"/>
</dbReference>
<dbReference type="Pfam" id="PF00072">
    <property type="entry name" value="Response_reg"/>
    <property type="match status" value="1"/>
</dbReference>
<dbReference type="PANTHER" id="PTHR48111:SF50">
    <property type="entry name" value="KDP OPERON TRANSCRIPTIONAL REGULATORY PROTEIN KDPE"/>
    <property type="match status" value="1"/>
</dbReference>
<feature type="domain" description="OmpR/PhoB-type" evidence="5">
    <location>
        <begin position="125"/>
        <end position="224"/>
    </location>
</feature>
<accession>A0A1H6I3H9</accession>
<dbReference type="GO" id="GO:0032993">
    <property type="term" value="C:protein-DNA complex"/>
    <property type="evidence" value="ECO:0007669"/>
    <property type="project" value="TreeGrafter"/>
</dbReference>
<feature type="modified residue" description="4-aspartylphosphate" evidence="2">
    <location>
        <position position="52"/>
    </location>
</feature>
<dbReference type="SUPFAM" id="SSF52172">
    <property type="entry name" value="CheY-like"/>
    <property type="match status" value="1"/>
</dbReference>
<feature type="DNA-binding region" description="OmpR/PhoB-type" evidence="3">
    <location>
        <begin position="125"/>
        <end position="224"/>
    </location>
</feature>
<dbReference type="SMART" id="SM00862">
    <property type="entry name" value="Trans_reg_C"/>
    <property type="match status" value="1"/>
</dbReference>
<dbReference type="Gene3D" id="1.10.10.10">
    <property type="entry name" value="Winged helix-like DNA-binding domain superfamily/Winged helix DNA-binding domain"/>
    <property type="match status" value="1"/>
</dbReference>
<dbReference type="InterPro" id="IPR039420">
    <property type="entry name" value="WalR-like"/>
</dbReference>
<dbReference type="GO" id="GO:0006355">
    <property type="term" value="P:regulation of DNA-templated transcription"/>
    <property type="evidence" value="ECO:0007669"/>
    <property type="project" value="InterPro"/>
</dbReference>
<dbReference type="GO" id="GO:0000156">
    <property type="term" value="F:phosphorelay response regulator activity"/>
    <property type="evidence" value="ECO:0007669"/>
    <property type="project" value="TreeGrafter"/>
</dbReference>
<dbReference type="RefSeq" id="WP_074768463.1">
    <property type="nucleotide sequence ID" value="NZ_FNWO01000008.1"/>
</dbReference>
<evidence type="ECO:0000313" key="7">
    <source>
        <dbReference type="Proteomes" id="UP000182983"/>
    </source>
</evidence>
<dbReference type="Gene3D" id="3.40.50.2300">
    <property type="match status" value="1"/>
</dbReference>
<evidence type="ECO:0000259" key="5">
    <source>
        <dbReference type="PROSITE" id="PS51755"/>
    </source>
</evidence>
<dbReference type="OrthoDB" id="9802426at2"/>
<dbReference type="InterPro" id="IPR001867">
    <property type="entry name" value="OmpR/PhoB-type_DNA-bd"/>
</dbReference>
<evidence type="ECO:0000256" key="2">
    <source>
        <dbReference type="PROSITE-ProRule" id="PRU00169"/>
    </source>
</evidence>
<gene>
    <name evidence="6" type="ORF">SAMN04244559_02186</name>
</gene>
<feature type="domain" description="Response regulatory" evidence="4">
    <location>
        <begin position="3"/>
        <end position="116"/>
    </location>
</feature>
<dbReference type="PROSITE" id="PS50110">
    <property type="entry name" value="RESPONSE_REGULATORY"/>
    <property type="match status" value="1"/>
</dbReference>
<dbReference type="InterPro" id="IPR011006">
    <property type="entry name" value="CheY-like_superfamily"/>
</dbReference>
<dbReference type="Proteomes" id="UP000182983">
    <property type="component" value="Unassembled WGS sequence"/>
</dbReference>
<evidence type="ECO:0000259" key="4">
    <source>
        <dbReference type="PROSITE" id="PS50110"/>
    </source>
</evidence>
<dbReference type="PROSITE" id="PS51755">
    <property type="entry name" value="OMPR_PHOB"/>
    <property type="match status" value="1"/>
</dbReference>
<sequence length="235" mass="26099">MARVLVVDEDPQVRRFLGVSLETCGHRVAEAENASDGLRLCQGRKYDLIILDPGVSDMTGLEVISSIRRRSAAPIIVLSNRADEATKVEALDRGADDYVVKPFGIGELMARMRAALRTSRPLLKPALVVVGDLRIDLSERRITRNGRDVHLTKREFDLLKVLASTPDHVISHHALLKAVWKTVRGDGVTYLRVYIMQLREKLERIPSRPTLIVTEPGVGYRLKTSGDQLSKGDGS</sequence>
<dbReference type="PANTHER" id="PTHR48111">
    <property type="entry name" value="REGULATOR OF RPOS"/>
    <property type="match status" value="1"/>
</dbReference>
<name>A0A1H6I3H9_MAGFU</name>
<protein>
    <submittedName>
        <fullName evidence="6">Two-component system, OmpR family, KDP operon response regulator KdpE</fullName>
    </submittedName>
</protein>
<dbReference type="EMBL" id="FNWO01000008">
    <property type="protein sequence ID" value="SEH41142.1"/>
    <property type="molecule type" value="Genomic_DNA"/>
</dbReference>
<evidence type="ECO:0000313" key="6">
    <source>
        <dbReference type="EMBL" id="SEH41142.1"/>
    </source>
</evidence>
<dbReference type="InterPro" id="IPR036388">
    <property type="entry name" value="WH-like_DNA-bd_sf"/>
</dbReference>
<dbReference type="Gene3D" id="6.10.250.690">
    <property type="match status" value="1"/>
</dbReference>
<keyword evidence="2" id="KW-0597">Phosphoprotein</keyword>
<dbReference type="InterPro" id="IPR001789">
    <property type="entry name" value="Sig_transdc_resp-reg_receiver"/>
</dbReference>
<dbReference type="GO" id="GO:0000976">
    <property type="term" value="F:transcription cis-regulatory region binding"/>
    <property type="evidence" value="ECO:0007669"/>
    <property type="project" value="TreeGrafter"/>
</dbReference>
<organism evidence="6 7">
    <name type="scientific">Magnetospirillum fulvum</name>
    <name type="common">Rhodospirillum fulvum</name>
    <dbReference type="NCBI Taxonomy" id="1082"/>
    <lineage>
        <taxon>Bacteria</taxon>
        <taxon>Pseudomonadati</taxon>
        <taxon>Pseudomonadota</taxon>
        <taxon>Alphaproteobacteria</taxon>
        <taxon>Rhodospirillales</taxon>
        <taxon>Rhodospirillaceae</taxon>
        <taxon>Magnetospirillum</taxon>
    </lineage>
</organism>
<dbReference type="CDD" id="cd00383">
    <property type="entry name" value="trans_reg_C"/>
    <property type="match status" value="1"/>
</dbReference>
<dbReference type="Pfam" id="PF00486">
    <property type="entry name" value="Trans_reg_C"/>
    <property type="match status" value="1"/>
</dbReference>
<dbReference type="GO" id="GO:0005829">
    <property type="term" value="C:cytosol"/>
    <property type="evidence" value="ECO:0007669"/>
    <property type="project" value="TreeGrafter"/>
</dbReference>
<reference evidence="7" key="1">
    <citation type="submission" date="2016-10" db="EMBL/GenBank/DDBJ databases">
        <authorList>
            <person name="Varghese N."/>
            <person name="Submissions S."/>
        </authorList>
    </citation>
    <scope>NUCLEOTIDE SEQUENCE [LARGE SCALE GENOMIC DNA]</scope>
    <source>
        <strain evidence="7">DSM 13234</strain>
    </source>
</reference>
<dbReference type="AlphaFoldDB" id="A0A1H6I3H9"/>
<proteinExistence type="predicted"/>
<evidence type="ECO:0000256" key="1">
    <source>
        <dbReference type="ARBA" id="ARBA00023125"/>
    </source>
</evidence>
<evidence type="ECO:0000256" key="3">
    <source>
        <dbReference type="PROSITE-ProRule" id="PRU01091"/>
    </source>
</evidence>
<keyword evidence="7" id="KW-1185">Reference proteome</keyword>
<keyword evidence="1 3" id="KW-0238">DNA-binding</keyword>